<dbReference type="Proteomes" id="UP000257144">
    <property type="component" value="Unassembled WGS sequence"/>
</dbReference>
<gene>
    <name evidence="1" type="ORF">DRW41_13070</name>
</gene>
<sequence>MFPWGSFPFKKEMSTMMKDMKPDAIEKYIRDAIEAYLPKGTENAFHFSREEPDGQTTVPAASTQSQASIFVTHDYVYARLPISEGNEENIRLYHTSNQLIIENLPGQGEKLSYDLPAVVKKKGATASVRDGILEIKLIRAIDVQLSEINLI</sequence>
<accession>A0A3D8GQ58</accession>
<reference evidence="1 2" key="1">
    <citation type="submission" date="2018-07" db="EMBL/GenBank/DDBJ databases">
        <title>Bacillus sp. YLB-04 draft genome sequence.</title>
        <authorList>
            <person name="Yu L."/>
            <person name="Tang X."/>
        </authorList>
    </citation>
    <scope>NUCLEOTIDE SEQUENCE [LARGE SCALE GENOMIC DNA]</scope>
    <source>
        <strain evidence="1 2">YLB-04</strain>
    </source>
</reference>
<comment type="caution">
    <text evidence="1">The sequence shown here is derived from an EMBL/GenBank/DDBJ whole genome shotgun (WGS) entry which is preliminary data.</text>
</comment>
<dbReference type="AlphaFoldDB" id="A0A3D8GQ58"/>
<evidence type="ECO:0000313" key="2">
    <source>
        <dbReference type="Proteomes" id="UP000257144"/>
    </source>
</evidence>
<evidence type="ECO:0000313" key="1">
    <source>
        <dbReference type="EMBL" id="RDU36457.1"/>
    </source>
</evidence>
<name>A0A3D8GQ58_9BACI</name>
<protein>
    <submittedName>
        <fullName evidence="1">Hsp20/alpha crystallin family protein</fullName>
    </submittedName>
</protein>
<dbReference type="SUPFAM" id="SSF49764">
    <property type="entry name" value="HSP20-like chaperones"/>
    <property type="match status" value="1"/>
</dbReference>
<keyword evidence="2" id="KW-1185">Reference proteome</keyword>
<dbReference type="EMBL" id="QNQT01000005">
    <property type="protein sequence ID" value="RDU36457.1"/>
    <property type="molecule type" value="Genomic_DNA"/>
</dbReference>
<proteinExistence type="predicted"/>
<dbReference type="InterPro" id="IPR008978">
    <property type="entry name" value="HSP20-like_chaperone"/>
</dbReference>
<organism evidence="1 2">
    <name type="scientific">Neobacillus piezotolerans</name>
    <dbReference type="NCBI Taxonomy" id="2259171"/>
    <lineage>
        <taxon>Bacteria</taxon>
        <taxon>Bacillati</taxon>
        <taxon>Bacillota</taxon>
        <taxon>Bacilli</taxon>
        <taxon>Bacillales</taxon>
        <taxon>Bacillaceae</taxon>
        <taxon>Neobacillus</taxon>
    </lineage>
</organism>
<dbReference type="CDD" id="cd00298">
    <property type="entry name" value="ACD_sHsps_p23-like"/>
    <property type="match status" value="1"/>
</dbReference>